<evidence type="ECO:0000256" key="1">
    <source>
        <dbReference type="ARBA" id="ARBA00022771"/>
    </source>
</evidence>
<dbReference type="PANTHER" id="PTHR46694">
    <property type="entry name" value="AT-RICH INTERACTIVE DOMAIN-CONTAINING PROTEIN 4"/>
    <property type="match status" value="1"/>
</dbReference>
<dbReference type="InterPro" id="IPR011011">
    <property type="entry name" value="Znf_FYVE_PHD"/>
</dbReference>
<accession>A0AAV5CKZ7</accession>
<sequence>MSQIQSFSKNNCVLLAVLCGKHAEKRAPAVRSGLEAKRLRPSYPFPELSSAGRLEVHTLFNPTPEQFLEAQRVVQPNFLYIQGQQQEDEKEIGSLVWGDNDVSDPQAFSSLISPPFPTIVSTKSFPCVYLEVPIGEKLAQAVHSKALCFIQGIPYVIYWRNSFSSYAASHFRHALMSVIQSVKLGPRLLGDAPKINICPPENEMVEEEGSSEVFPSVKIYDEEVNMKFLLCGVPCTLDACLLGSLEDGLNALLNIEIRGSKLQNRVSAQTCFDDLLLESHIKNEIVEKSQLVRALPNSEDKQPSSEPLTSMSIACGASTFEVWMTLPKWAAQVLKHLAPEMSYRSLVALGIGCINGTPVASFERQDADRLLFFCTSQRKDFANENGPYFHLPRWSASLTKDRTKIGLESKPNGVLEDKKHLMEGPSSIPSKFKLKPATMRPIPHSRKQQMHPFMGFPEATIQDEDFLKDVMQFLIQRGHNRLVPHGGLAEFPDAILNAKRLDLYNLYKEVVSRGGFYVGNGINWKGQVFSKMRNHTATNRMTGVGNTLKRHYETYLLEYELAHDDVDGECCLLCHSSAPGDWVNCGLCGEWAHFGCDRRQGLGTFKDYAKTDGLEYICPHCSLANYKKKPPPQKVANGFANAVPVSRNG</sequence>
<dbReference type="InterPro" id="IPR001606">
    <property type="entry name" value="ARID_dom"/>
</dbReference>
<keyword evidence="1" id="KW-0479">Metal-binding</keyword>
<reference evidence="4" key="1">
    <citation type="journal article" date="2018" name="DNA Res.">
        <title>Multiple hybrid de novo genome assembly of finger millet, an orphan allotetraploid crop.</title>
        <authorList>
            <person name="Hatakeyama M."/>
            <person name="Aluri S."/>
            <person name="Balachadran M.T."/>
            <person name="Sivarajan S.R."/>
            <person name="Patrignani A."/>
            <person name="Gruter S."/>
            <person name="Poveda L."/>
            <person name="Shimizu-Inatsugi R."/>
            <person name="Baeten J."/>
            <person name="Francoijs K.J."/>
            <person name="Nataraja K.N."/>
            <person name="Reddy Y.A.N."/>
            <person name="Phadnis S."/>
            <person name="Ravikumar R.L."/>
            <person name="Schlapbach R."/>
            <person name="Sreeman S.M."/>
            <person name="Shimizu K.K."/>
        </authorList>
    </citation>
    <scope>NUCLEOTIDE SEQUENCE</scope>
</reference>
<gene>
    <name evidence="4" type="primary">ga15760</name>
    <name evidence="4" type="ORF">PR202_ga15760</name>
</gene>
<evidence type="ECO:0000256" key="2">
    <source>
        <dbReference type="ARBA" id="ARBA00022833"/>
    </source>
</evidence>
<dbReference type="InterPro" id="IPR042293">
    <property type="entry name" value="ARID4"/>
</dbReference>
<feature type="domain" description="ARID" evidence="3">
    <location>
        <begin position="460"/>
        <end position="564"/>
    </location>
</feature>
<dbReference type="Gene3D" id="3.30.40.10">
    <property type="entry name" value="Zinc/RING finger domain, C3HC4 (zinc finger)"/>
    <property type="match status" value="1"/>
</dbReference>
<dbReference type="CDD" id="cd16100">
    <property type="entry name" value="ARID"/>
    <property type="match status" value="1"/>
</dbReference>
<dbReference type="GO" id="GO:0008270">
    <property type="term" value="F:zinc ion binding"/>
    <property type="evidence" value="ECO:0007669"/>
    <property type="project" value="UniProtKB-KW"/>
</dbReference>
<dbReference type="CDD" id="cd15615">
    <property type="entry name" value="PHD_ARID4_like"/>
    <property type="match status" value="1"/>
</dbReference>
<dbReference type="Proteomes" id="UP001054889">
    <property type="component" value="Unassembled WGS sequence"/>
</dbReference>
<dbReference type="Gene3D" id="1.10.150.60">
    <property type="entry name" value="ARID DNA-binding domain"/>
    <property type="match status" value="1"/>
</dbReference>
<dbReference type="SMART" id="SM01014">
    <property type="entry name" value="ARID"/>
    <property type="match status" value="1"/>
</dbReference>
<dbReference type="InterPro" id="IPR013083">
    <property type="entry name" value="Znf_RING/FYVE/PHD"/>
</dbReference>
<evidence type="ECO:0000259" key="3">
    <source>
        <dbReference type="PROSITE" id="PS51011"/>
    </source>
</evidence>
<reference evidence="4" key="2">
    <citation type="submission" date="2021-12" db="EMBL/GenBank/DDBJ databases">
        <title>Resequencing data analysis of finger millet.</title>
        <authorList>
            <person name="Hatakeyama M."/>
            <person name="Aluri S."/>
            <person name="Balachadran M.T."/>
            <person name="Sivarajan S.R."/>
            <person name="Poveda L."/>
            <person name="Shimizu-Inatsugi R."/>
            <person name="Schlapbach R."/>
            <person name="Sreeman S.M."/>
            <person name="Shimizu K.K."/>
        </authorList>
    </citation>
    <scope>NUCLEOTIDE SEQUENCE</scope>
</reference>
<protein>
    <recommendedName>
        <fullName evidence="3">ARID domain-containing protein</fullName>
    </recommendedName>
</protein>
<dbReference type="EMBL" id="BQKI01000007">
    <property type="protein sequence ID" value="GJM98728.1"/>
    <property type="molecule type" value="Genomic_DNA"/>
</dbReference>
<evidence type="ECO:0000313" key="5">
    <source>
        <dbReference type="Proteomes" id="UP001054889"/>
    </source>
</evidence>
<name>A0AAV5CKZ7_ELECO</name>
<dbReference type="SUPFAM" id="SSF57903">
    <property type="entry name" value="FYVE/PHD zinc finger"/>
    <property type="match status" value="1"/>
</dbReference>
<dbReference type="SUPFAM" id="SSF46774">
    <property type="entry name" value="ARID-like"/>
    <property type="match status" value="1"/>
</dbReference>
<keyword evidence="5" id="KW-1185">Reference proteome</keyword>
<dbReference type="Pfam" id="PF01388">
    <property type="entry name" value="ARID"/>
    <property type="match status" value="1"/>
</dbReference>
<organism evidence="4 5">
    <name type="scientific">Eleusine coracana subsp. coracana</name>
    <dbReference type="NCBI Taxonomy" id="191504"/>
    <lineage>
        <taxon>Eukaryota</taxon>
        <taxon>Viridiplantae</taxon>
        <taxon>Streptophyta</taxon>
        <taxon>Embryophyta</taxon>
        <taxon>Tracheophyta</taxon>
        <taxon>Spermatophyta</taxon>
        <taxon>Magnoliopsida</taxon>
        <taxon>Liliopsida</taxon>
        <taxon>Poales</taxon>
        <taxon>Poaceae</taxon>
        <taxon>PACMAD clade</taxon>
        <taxon>Chloridoideae</taxon>
        <taxon>Cynodonteae</taxon>
        <taxon>Eleusininae</taxon>
        <taxon>Eleusine</taxon>
    </lineage>
</organism>
<proteinExistence type="predicted"/>
<dbReference type="AlphaFoldDB" id="A0AAV5CKZ7"/>
<keyword evidence="2" id="KW-0862">Zinc</keyword>
<dbReference type="GO" id="GO:0003677">
    <property type="term" value="F:DNA binding"/>
    <property type="evidence" value="ECO:0007669"/>
    <property type="project" value="InterPro"/>
</dbReference>
<dbReference type="PROSITE" id="PS51011">
    <property type="entry name" value="ARID"/>
    <property type="match status" value="1"/>
</dbReference>
<evidence type="ECO:0000313" key="4">
    <source>
        <dbReference type="EMBL" id="GJM98728.1"/>
    </source>
</evidence>
<comment type="caution">
    <text evidence="4">The sequence shown here is derived from an EMBL/GenBank/DDBJ whole genome shotgun (WGS) entry which is preliminary data.</text>
</comment>
<dbReference type="PANTHER" id="PTHR46694:SF7">
    <property type="entry name" value="AT-RICH INTERACTIVE DOMAIN-CONTAINING PROTEIN 4"/>
    <property type="match status" value="1"/>
</dbReference>
<keyword evidence="1" id="KW-0863">Zinc-finger</keyword>
<dbReference type="InterPro" id="IPR036431">
    <property type="entry name" value="ARID_dom_sf"/>
</dbReference>